<dbReference type="InterPro" id="IPR052035">
    <property type="entry name" value="ZnF_BED_domain_contain"/>
</dbReference>
<reference evidence="7 8" key="1">
    <citation type="journal article" date="2012" name="BMC Genomics">
        <title>Comparative genomics of the white-rot fungi, Phanerochaete carnosa and P. chrysosporium, to elucidate the genetic basis of the distinct wood types they colonize.</title>
        <authorList>
            <person name="Suzuki H."/>
            <person name="MacDonald J."/>
            <person name="Syed K."/>
            <person name="Salamov A."/>
            <person name="Hori C."/>
            <person name="Aerts A."/>
            <person name="Henrissat B."/>
            <person name="Wiebenga A."/>
            <person name="vanKuyk P.A."/>
            <person name="Barry K."/>
            <person name="Lindquist E."/>
            <person name="LaButti K."/>
            <person name="Lapidus A."/>
            <person name="Lucas S."/>
            <person name="Coutinho P."/>
            <person name="Gong Y."/>
            <person name="Samejima M."/>
            <person name="Mahadevan R."/>
            <person name="Abou-Zaid M."/>
            <person name="de Vries R.P."/>
            <person name="Igarashi K."/>
            <person name="Yadav J.S."/>
            <person name="Grigoriev I.V."/>
            <person name="Master E.R."/>
        </authorList>
    </citation>
    <scope>NUCLEOTIDE SEQUENCE [LARGE SCALE GENOMIC DNA]</scope>
    <source>
        <strain evidence="7 8">HHB-10118-sp</strain>
    </source>
</reference>
<dbReference type="Proteomes" id="UP000008370">
    <property type="component" value="Unassembled WGS sequence"/>
</dbReference>
<evidence type="ECO:0000256" key="1">
    <source>
        <dbReference type="ARBA" id="ARBA00004123"/>
    </source>
</evidence>
<evidence type="ECO:0000313" key="8">
    <source>
        <dbReference type="Proteomes" id="UP000008370"/>
    </source>
</evidence>
<dbReference type="OrthoDB" id="2792018at2759"/>
<evidence type="ECO:0000256" key="2">
    <source>
        <dbReference type="ARBA" id="ARBA00022723"/>
    </source>
</evidence>
<dbReference type="GeneID" id="18911630"/>
<dbReference type="GO" id="GO:0005634">
    <property type="term" value="C:nucleus"/>
    <property type="evidence" value="ECO:0007669"/>
    <property type="project" value="UniProtKB-SubCell"/>
</dbReference>
<dbReference type="AlphaFoldDB" id="K5VS46"/>
<accession>K5VS46</accession>
<evidence type="ECO:0008006" key="9">
    <source>
        <dbReference type="Google" id="ProtNLM"/>
    </source>
</evidence>
<feature type="region of interest" description="Disordered" evidence="6">
    <location>
        <begin position="1"/>
        <end position="39"/>
    </location>
</feature>
<dbReference type="GO" id="GO:0008270">
    <property type="term" value="F:zinc ion binding"/>
    <property type="evidence" value="ECO:0007669"/>
    <property type="project" value="UniProtKB-KW"/>
</dbReference>
<dbReference type="PANTHER" id="PTHR46481:SF10">
    <property type="entry name" value="ZINC FINGER BED DOMAIN-CONTAINING PROTEIN 39"/>
    <property type="match status" value="1"/>
</dbReference>
<dbReference type="HOGENOM" id="CLU_577592_0_0_1"/>
<name>K5VS46_PHACS</name>
<dbReference type="PANTHER" id="PTHR46481">
    <property type="entry name" value="ZINC FINGER BED DOMAIN-CONTAINING PROTEIN 4"/>
    <property type="match status" value="1"/>
</dbReference>
<gene>
    <name evidence="7" type="ORF">PHACADRAFT_201634</name>
</gene>
<comment type="subcellular location">
    <subcellularLocation>
        <location evidence="1">Nucleus</location>
    </subcellularLocation>
</comment>
<dbReference type="KEGG" id="pco:PHACADRAFT_201634"/>
<sequence length="473" mass="54562">MPKARIQASGEVKRSAATPSRISKRRRTTTKHVEFENGASMTQWRVTDLVFEEPVQESPMKKRGGKKGPGTQDLAERETLMKWAMPKRGRHAQQAAPELYTKNEKEAQTPEKLDRLAKQQDPKHQVAGWTTADTDNPQQHFHDNHIDAWVTACDKAGIRITAKSATAYVEAWRCRQHREAGSNVQHDDGRPQFSKELFVDYIVEWIVTDDQSLSVVDNPRLRNIFLLLHSELHDKDIPHRTTIQAQVGEVFEEYLDELSQDMQNAAGKISFTMDMWTDPHLFPYMAVTAHWLHLILSAFIVSLPGTQVNISQLHFFIFWIISRSLMRAILLREAIEKFLHGAEFADLRKYSLNSEEWKALQIFPKILQIPHAFQQILSSQSTPMLINILPAFEAMKQCWEDRQTQLPHAADIIQQGLDKLADYRDRNWASDAYILATIINPAHKLEWFEQNSSQEKVHDAEKLFLAEVLHFFV</sequence>
<protein>
    <recommendedName>
        <fullName evidence="9">hAT-like transposase RNase-H fold domain-containing protein</fullName>
    </recommendedName>
</protein>
<evidence type="ECO:0000256" key="6">
    <source>
        <dbReference type="SAM" id="MobiDB-lite"/>
    </source>
</evidence>
<evidence type="ECO:0000313" key="7">
    <source>
        <dbReference type="EMBL" id="EKM49379.1"/>
    </source>
</evidence>
<dbReference type="SUPFAM" id="SSF53098">
    <property type="entry name" value="Ribonuclease H-like"/>
    <property type="match status" value="1"/>
</dbReference>
<proteinExistence type="predicted"/>
<dbReference type="InterPro" id="IPR012337">
    <property type="entry name" value="RNaseH-like_sf"/>
</dbReference>
<dbReference type="EMBL" id="JH930481">
    <property type="protein sequence ID" value="EKM49379.1"/>
    <property type="molecule type" value="Genomic_DNA"/>
</dbReference>
<dbReference type="RefSeq" id="XP_007402005.1">
    <property type="nucleotide sequence ID" value="XM_007401943.1"/>
</dbReference>
<keyword evidence="5" id="KW-0539">Nucleus</keyword>
<dbReference type="InParanoid" id="K5VS46"/>
<evidence type="ECO:0000256" key="4">
    <source>
        <dbReference type="ARBA" id="ARBA00022833"/>
    </source>
</evidence>
<keyword evidence="8" id="KW-1185">Reference proteome</keyword>
<organism evidence="7 8">
    <name type="scientific">Phanerochaete carnosa (strain HHB-10118-sp)</name>
    <name type="common">White-rot fungus</name>
    <name type="synonym">Peniophora carnosa</name>
    <dbReference type="NCBI Taxonomy" id="650164"/>
    <lineage>
        <taxon>Eukaryota</taxon>
        <taxon>Fungi</taxon>
        <taxon>Dikarya</taxon>
        <taxon>Basidiomycota</taxon>
        <taxon>Agaricomycotina</taxon>
        <taxon>Agaricomycetes</taxon>
        <taxon>Polyporales</taxon>
        <taxon>Phanerochaetaceae</taxon>
        <taxon>Phanerochaete</taxon>
    </lineage>
</organism>
<evidence type="ECO:0000256" key="5">
    <source>
        <dbReference type="ARBA" id="ARBA00023242"/>
    </source>
</evidence>
<evidence type="ECO:0000256" key="3">
    <source>
        <dbReference type="ARBA" id="ARBA00022771"/>
    </source>
</evidence>
<keyword evidence="4" id="KW-0862">Zinc</keyword>
<keyword evidence="2" id="KW-0479">Metal-binding</keyword>
<keyword evidence="3" id="KW-0863">Zinc-finger</keyword>